<organism evidence="9 10">
    <name type="scientific">Juglans regia</name>
    <name type="common">English walnut</name>
    <dbReference type="NCBI Taxonomy" id="51240"/>
    <lineage>
        <taxon>Eukaryota</taxon>
        <taxon>Viridiplantae</taxon>
        <taxon>Streptophyta</taxon>
        <taxon>Embryophyta</taxon>
        <taxon>Tracheophyta</taxon>
        <taxon>Spermatophyta</taxon>
        <taxon>Magnoliopsida</taxon>
        <taxon>eudicotyledons</taxon>
        <taxon>Gunneridae</taxon>
        <taxon>Pentapetalae</taxon>
        <taxon>rosids</taxon>
        <taxon>fabids</taxon>
        <taxon>Fagales</taxon>
        <taxon>Juglandaceae</taxon>
        <taxon>Juglans</taxon>
    </lineage>
</organism>
<dbReference type="GeneID" id="108987987"/>
<evidence type="ECO:0000256" key="5">
    <source>
        <dbReference type="ARBA" id="ARBA00022970"/>
    </source>
</evidence>
<keyword evidence="5" id="KW-0029">Amino-acid transport</keyword>
<dbReference type="OrthoDB" id="770444at2759"/>
<dbReference type="STRING" id="51240.A0A2I4EB38"/>
<gene>
    <name evidence="10" type="primary">LOC108987987</name>
</gene>
<dbReference type="PANTHER" id="PTHR33228">
    <property type="entry name" value="PROTEIN GLUTAMINE DUMPER 4-RELATED"/>
    <property type="match status" value="1"/>
</dbReference>
<proteinExistence type="inferred from homology"/>
<keyword evidence="9" id="KW-1185">Reference proteome</keyword>
<comment type="similarity">
    <text evidence="2">Belongs to the GLUTAMINE DUMPER 1 (TC 9.B.60) family.</text>
</comment>
<keyword evidence="6 8" id="KW-1133">Transmembrane helix</keyword>
<name>A0A2I4EB38_JUGRE</name>
<dbReference type="PANTHER" id="PTHR33228:SF80">
    <property type="entry name" value="PROTEIN, PUTATIVE-RELATED"/>
    <property type="match status" value="1"/>
</dbReference>
<dbReference type="GO" id="GO:0080143">
    <property type="term" value="P:regulation of amino acid export"/>
    <property type="evidence" value="ECO:0007669"/>
    <property type="project" value="InterPro"/>
</dbReference>
<evidence type="ECO:0000256" key="6">
    <source>
        <dbReference type="ARBA" id="ARBA00022989"/>
    </source>
</evidence>
<dbReference type="RefSeq" id="XP_018816614.1">
    <property type="nucleotide sequence ID" value="XM_018961069.1"/>
</dbReference>
<dbReference type="AlphaFoldDB" id="A0A2I4EB38"/>
<evidence type="ECO:0000256" key="1">
    <source>
        <dbReference type="ARBA" id="ARBA00004167"/>
    </source>
</evidence>
<reference evidence="10" key="1">
    <citation type="submission" date="2025-08" db="UniProtKB">
        <authorList>
            <consortium name="RefSeq"/>
        </authorList>
    </citation>
    <scope>IDENTIFICATION</scope>
    <source>
        <tissue evidence="10">Leaves</tissue>
    </source>
</reference>
<comment type="subcellular location">
    <subcellularLocation>
        <location evidence="1">Membrane</location>
        <topology evidence="1">Single-pass membrane protein</topology>
    </subcellularLocation>
</comment>
<evidence type="ECO:0000313" key="10">
    <source>
        <dbReference type="RefSeq" id="XP_018816614.1"/>
    </source>
</evidence>
<keyword evidence="4 8" id="KW-0812">Transmembrane</keyword>
<dbReference type="InParanoid" id="A0A2I4EB38"/>
<dbReference type="GO" id="GO:0006865">
    <property type="term" value="P:amino acid transport"/>
    <property type="evidence" value="ECO:0007669"/>
    <property type="project" value="UniProtKB-KW"/>
</dbReference>
<dbReference type="Proteomes" id="UP000235220">
    <property type="component" value="Chromosome 1"/>
</dbReference>
<accession>A0A2I4EB38</accession>
<evidence type="ECO:0000256" key="7">
    <source>
        <dbReference type="ARBA" id="ARBA00023136"/>
    </source>
</evidence>
<feature type="transmembrane region" description="Helical" evidence="8">
    <location>
        <begin position="22"/>
        <end position="45"/>
    </location>
</feature>
<keyword evidence="3" id="KW-0813">Transport</keyword>
<dbReference type="KEGG" id="jre:108987987"/>
<evidence type="ECO:0000256" key="2">
    <source>
        <dbReference type="ARBA" id="ARBA00009977"/>
    </source>
</evidence>
<keyword evidence="7 8" id="KW-0472">Membrane</keyword>
<evidence type="ECO:0000256" key="8">
    <source>
        <dbReference type="SAM" id="Phobius"/>
    </source>
</evidence>
<dbReference type="InterPro" id="IPR040359">
    <property type="entry name" value="GDU"/>
</dbReference>
<dbReference type="GO" id="GO:0016020">
    <property type="term" value="C:membrane"/>
    <property type="evidence" value="ECO:0007669"/>
    <property type="project" value="UniProtKB-SubCell"/>
</dbReference>
<evidence type="ECO:0000256" key="3">
    <source>
        <dbReference type="ARBA" id="ARBA00022448"/>
    </source>
</evidence>
<protein>
    <submittedName>
        <fullName evidence="10">Protein GLUTAMINE DUMPER 6-like</fullName>
    </submittedName>
</protein>
<evidence type="ECO:0000256" key="4">
    <source>
        <dbReference type="ARBA" id="ARBA00022692"/>
    </source>
</evidence>
<sequence>MQRPATSTSSSVSEVRLWKSPIPYLFGSLALMLLLIAVALIILVCSYRKRVSNSSGENEDKPAAAKTMDAVIDTEPRIVVIMAGDDKPTYLATPSIPSTHPSEQV</sequence>
<evidence type="ECO:0000313" key="9">
    <source>
        <dbReference type="Proteomes" id="UP000235220"/>
    </source>
</evidence>